<dbReference type="Proteomes" id="UP000708208">
    <property type="component" value="Unassembled WGS sequence"/>
</dbReference>
<reference evidence="1" key="1">
    <citation type="submission" date="2021-06" db="EMBL/GenBank/DDBJ databases">
        <authorList>
            <person name="Hodson N. C."/>
            <person name="Mongue J. A."/>
            <person name="Jaron S. K."/>
        </authorList>
    </citation>
    <scope>NUCLEOTIDE SEQUENCE</scope>
</reference>
<dbReference type="EMBL" id="CAJVCH010165075">
    <property type="protein sequence ID" value="CAG7728570.1"/>
    <property type="molecule type" value="Genomic_DNA"/>
</dbReference>
<evidence type="ECO:0000313" key="2">
    <source>
        <dbReference type="Proteomes" id="UP000708208"/>
    </source>
</evidence>
<organism evidence="1 2">
    <name type="scientific">Allacma fusca</name>
    <dbReference type="NCBI Taxonomy" id="39272"/>
    <lineage>
        <taxon>Eukaryota</taxon>
        <taxon>Metazoa</taxon>
        <taxon>Ecdysozoa</taxon>
        <taxon>Arthropoda</taxon>
        <taxon>Hexapoda</taxon>
        <taxon>Collembola</taxon>
        <taxon>Symphypleona</taxon>
        <taxon>Sminthuridae</taxon>
        <taxon>Allacma</taxon>
    </lineage>
</organism>
<protein>
    <submittedName>
        <fullName evidence="1">Uncharacterized protein</fullName>
    </submittedName>
</protein>
<sequence length="68" mass="7975">MYPNVRLLSGLVSAYYLREHLRCEVVDDHIPDGELVVDLKNFARTQHDLPEFKAVIDFPNNKKRFALF</sequence>
<evidence type="ECO:0000313" key="1">
    <source>
        <dbReference type="EMBL" id="CAG7728570.1"/>
    </source>
</evidence>
<comment type="caution">
    <text evidence="1">The sequence shown here is derived from an EMBL/GenBank/DDBJ whole genome shotgun (WGS) entry which is preliminary data.</text>
</comment>
<gene>
    <name evidence="1" type="ORF">AFUS01_LOCUS17339</name>
</gene>
<keyword evidence="2" id="KW-1185">Reference proteome</keyword>
<proteinExistence type="predicted"/>
<accession>A0A8J2P1M1</accession>
<dbReference type="AlphaFoldDB" id="A0A8J2P1M1"/>
<name>A0A8J2P1M1_9HEXA</name>